<dbReference type="AlphaFoldDB" id="E1YCI1"/>
<accession>E1YCI1</accession>
<gene>
    <name evidence="1" type="ORF">N47_G35990</name>
</gene>
<name>E1YCI1_9BACT</name>
<dbReference type="Gene3D" id="2.60.300.12">
    <property type="entry name" value="HesB-like domain"/>
    <property type="match status" value="1"/>
</dbReference>
<dbReference type="InterPro" id="IPR035903">
    <property type="entry name" value="HesB-like_dom_sf"/>
</dbReference>
<sequence length="105" mass="11407">MFTVTESAQRELKNFFMDKEIKPVRIFLNQSGCCGPQMAMALDEKGDNDSTFKVDGIQYLIDKNLFIKAQPISVDYGTNGFIVLSGLKFDSGCSSCGSDGGSCGQ</sequence>
<protein>
    <recommendedName>
        <fullName evidence="2">FeS cluster biogenesis domain-containing protein</fullName>
    </recommendedName>
</protein>
<dbReference type="SUPFAM" id="SSF89360">
    <property type="entry name" value="HesB-like domain"/>
    <property type="match status" value="1"/>
</dbReference>
<dbReference type="EMBL" id="FR695868">
    <property type="protein sequence ID" value="CBX28275.1"/>
    <property type="molecule type" value="Genomic_DNA"/>
</dbReference>
<organism evidence="1">
    <name type="scientific">uncultured Desulfobacterium sp</name>
    <dbReference type="NCBI Taxonomy" id="201089"/>
    <lineage>
        <taxon>Bacteria</taxon>
        <taxon>Pseudomonadati</taxon>
        <taxon>Thermodesulfobacteriota</taxon>
        <taxon>Desulfobacteria</taxon>
        <taxon>Desulfobacterales</taxon>
        <taxon>Desulfobacteriaceae</taxon>
        <taxon>Desulfobacterium</taxon>
        <taxon>environmental samples</taxon>
    </lineage>
</organism>
<proteinExistence type="predicted"/>
<evidence type="ECO:0000313" key="1">
    <source>
        <dbReference type="EMBL" id="CBX28275.1"/>
    </source>
</evidence>
<reference evidence="1" key="1">
    <citation type="journal article" date="2011" name="Environ. Microbiol.">
        <title>Genomic insights into the metabolic potential of the polycyclic aromatic hydrocarbon degrading sulfate-reducing Deltaproteobacterium N47.</title>
        <authorList>
            <person name="Bergmann F."/>
            <person name="Selesi D."/>
            <person name="Weinmaier T."/>
            <person name="Tischler P."/>
            <person name="Rattei T."/>
            <person name="Meckenstock R.U."/>
        </authorList>
    </citation>
    <scope>NUCLEOTIDE SEQUENCE</scope>
</reference>
<evidence type="ECO:0008006" key="2">
    <source>
        <dbReference type="Google" id="ProtNLM"/>
    </source>
</evidence>
<dbReference type="NCBIfam" id="NF038090">
    <property type="entry name" value="IscA_HesB_Se"/>
    <property type="match status" value="1"/>
</dbReference>